<proteinExistence type="predicted"/>
<reference evidence="2 3" key="1">
    <citation type="submission" date="2020-08" db="EMBL/GenBank/DDBJ databases">
        <title>Clostridia isolated from Swiss meat.</title>
        <authorList>
            <person name="Wambui J."/>
            <person name="Stevens M.J.A."/>
            <person name="Stephan R."/>
        </authorList>
    </citation>
    <scope>NUCLEOTIDE SEQUENCE [LARGE SCALE GENOMIC DNA]</scope>
    <source>
        <strain evidence="2 3">CM001</strain>
    </source>
</reference>
<organism evidence="2 3">
    <name type="scientific">Clostridium gasigenes</name>
    <dbReference type="NCBI Taxonomy" id="94869"/>
    <lineage>
        <taxon>Bacteria</taxon>
        <taxon>Bacillati</taxon>
        <taxon>Bacillota</taxon>
        <taxon>Clostridia</taxon>
        <taxon>Eubacteriales</taxon>
        <taxon>Clostridiaceae</taxon>
        <taxon>Clostridium</taxon>
    </lineage>
</organism>
<dbReference type="Proteomes" id="UP000585258">
    <property type="component" value="Unassembled WGS sequence"/>
</dbReference>
<gene>
    <name evidence="2" type="ORF">H7E68_11820</name>
</gene>
<dbReference type="SUPFAM" id="SSF140931">
    <property type="entry name" value="Fic-like"/>
    <property type="match status" value="1"/>
</dbReference>
<protein>
    <submittedName>
        <fullName evidence="2">Fic family protein</fullName>
    </submittedName>
</protein>
<name>A0A7X0VTA9_9CLOT</name>
<dbReference type="PROSITE" id="PS51459">
    <property type="entry name" value="FIDO"/>
    <property type="match status" value="1"/>
</dbReference>
<accession>A0A7X0VTA9</accession>
<evidence type="ECO:0000259" key="1">
    <source>
        <dbReference type="PROSITE" id="PS51459"/>
    </source>
</evidence>
<evidence type="ECO:0000313" key="2">
    <source>
        <dbReference type="EMBL" id="MBB6715396.1"/>
    </source>
</evidence>
<dbReference type="RefSeq" id="WP_185164697.1">
    <property type="nucleotide sequence ID" value="NZ_JACKWY010000006.1"/>
</dbReference>
<evidence type="ECO:0000313" key="3">
    <source>
        <dbReference type="Proteomes" id="UP000585258"/>
    </source>
</evidence>
<feature type="domain" description="Fido" evidence="1">
    <location>
        <begin position="89"/>
        <end position="223"/>
    </location>
</feature>
<dbReference type="InterPro" id="IPR003812">
    <property type="entry name" value="Fido"/>
</dbReference>
<comment type="caution">
    <text evidence="2">The sequence shown here is derived from an EMBL/GenBank/DDBJ whole genome shotgun (WGS) entry which is preliminary data.</text>
</comment>
<dbReference type="Gene3D" id="1.10.3290.10">
    <property type="entry name" value="Fido-like domain"/>
    <property type="match status" value="1"/>
</dbReference>
<dbReference type="EMBL" id="JACKWY010000006">
    <property type="protein sequence ID" value="MBB6715396.1"/>
    <property type="molecule type" value="Genomic_DNA"/>
</dbReference>
<dbReference type="InterPro" id="IPR036597">
    <property type="entry name" value="Fido-like_dom_sf"/>
</dbReference>
<dbReference type="AlphaFoldDB" id="A0A7X0VTA9"/>
<sequence>MMFNRTKEFHDIIPAYEVKTLIYLAKKNLPDTIYNMANLEGNTYTYPEIQTLLDGITIGGHKVSEEQQIYDLKKSWEYLFSIIQSPMELNKNLFNSFNDIIAKNEALISGKFRTGQVRIGGTEYMPPKADDLSIIFSTELENIITRCNSKTELSLELFLFGALNQFYFDGNKRTGRMVANSILLSEGQGILNIKAKDKLEFNTLMVEFYDTLEADNICGFLYNKCIERC</sequence>